<organism evidence="2 3">
    <name type="scientific">Candidatus Staskawiczbacteria bacterium RIFCSPHIGHO2_01_FULL_41_41</name>
    <dbReference type="NCBI Taxonomy" id="1802203"/>
    <lineage>
        <taxon>Bacteria</taxon>
        <taxon>Candidatus Staskawicziibacteriota</taxon>
    </lineage>
</organism>
<proteinExistence type="predicted"/>
<dbReference type="SUPFAM" id="SSF88659">
    <property type="entry name" value="Sigma3 and sigma4 domains of RNA polymerase sigma factors"/>
    <property type="match status" value="1"/>
</dbReference>
<dbReference type="GO" id="GO:0003700">
    <property type="term" value="F:DNA-binding transcription factor activity"/>
    <property type="evidence" value="ECO:0007669"/>
    <property type="project" value="InterPro"/>
</dbReference>
<dbReference type="InterPro" id="IPR013324">
    <property type="entry name" value="RNA_pol_sigma_r3/r4-like"/>
</dbReference>
<accession>A0A1G2HVD8</accession>
<protein>
    <recommendedName>
        <fullName evidence="1">RNA polymerase sigma-70 region 4 domain-containing protein</fullName>
    </recommendedName>
</protein>
<comment type="caution">
    <text evidence="2">The sequence shown here is derived from an EMBL/GenBank/DDBJ whole genome shotgun (WGS) entry which is preliminary data.</text>
</comment>
<sequence>MRSESSGLNIEYPEDSIPKEVLEKIEPITFGDFLRRKRKAGKELLKDIATRALPFADNHFSTLDLGVTHFGQLETGLRKLPEDLNYIIVGYQLNDDEVIQLKRANELELVLEEDKESDVELTNYGKKIYRVPARVEDNPTVSVANAEESEKERDEFEKKLAKLEPRLRCIIELRFGLGDDGKLHTLRQVGDIISLTPERVRILEHKGLKNMGLSYEQVERLRRSVF</sequence>
<dbReference type="EMBL" id="MHOP01000008">
    <property type="protein sequence ID" value="OGZ66170.1"/>
    <property type="molecule type" value="Genomic_DNA"/>
</dbReference>
<evidence type="ECO:0000259" key="1">
    <source>
        <dbReference type="Pfam" id="PF04545"/>
    </source>
</evidence>
<evidence type="ECO:0000313" key="3">
    <source>
        <dbReference type="Proteomes" id="UP000178774"/>
    </source>
</evidence>
<dbReference type="AlphaFoldDB" id="A0A1G2HVD8"/>
<dbReference type="Proteomes" id="UP000178774">
    <property type="component" value="Unassembled WGS sequence"/>
</dbReference>
<dbReference type="GO" id="GO:0006352">
    <property type="term" value="P:DNA-templated transcription initiation"/>
    <property type="evidence" value="ECO:0007669"/>
    <property type="project" value="InterPro"/>
</dbReference>
<dbReference type="InterPro" id="IPR036388">
    <property type="entry name" value="WH-like_DNA-bd_sf"/>
</dbReference>
<dbReference type="PRINTS" id="PR00046">
    <property type="entry name" value="SIGMA70FCT"/>
</dbReference>
<gene>
    <name evidence="2" type="ORF">A2822_04035</name>
</gene>
<dbReference type="Gene3D" id="1.10.10.10">
    <property type="entry name" value="Winged helix-like DNA-binding domain superfamily/Winged helix DNA-binding domain"/>
    <property type="match status" value="1"/>
</dbReference>
<evidence type="ECO:0000313" key="2">
    <source>
        <dbReference type="EMBL" id="OGZ66170.1"/>
    </source>
</evidence>
<feature type="domain" description="RNA polymerase sigma-70 region 4" evidence="1">
    <location>
        <begin position="160"/>
        <end position="210"/>
    </location>
</feature>
<name>A0A1G2HVD8_9BACT</name>
<dbReference type="Pfam" id="PF04545">
    <property type="entry name" value="Sigma70_r4"/>
    <property type="match status" value="1"/>
</dbReference>
<reference evidence="2 3" key="1">
    <citation type="journal article" date="2016" name="Nat. Commun.">
        <title>Thousands of microbial genomes shed light on interconnected biogeochemical processes in an aquifer system.</title>
        <authorList>
            <person name="Anantharaman K."/>
            <person name="Brown C.T."/>
            <person name="Hug L.A."/>
            <person name="Sharon I."/>
            <person name="Castelle C.J."/>
            <person name="Probst A.J."/>
            <person name="Thomas B.C."/>
            <person name="Singh A."/>
            <person name="Wilkins M.J."/>
            <person name="Karaoz U."/>
            <person name="Brodie E.L."/>
            <person name="Williams K.H."/>
            <person name="Hubbard S.S."/>
            <person name="Banfield J.F."/>
        </authorList>
    </citation>
    <scope>NUCLEOTIDE SEQUENCE [LARGE SCALE GENOMIC DNA]</scope>
</reference>
<dbReference type="InterPro" id="IPR000943">
    <property type="entry name" value="RNA_pol_sigma70"/>
</dbReference>
<dbReference type="InterPro" id="IPR007630">
    <property type="entry name" value="RNA_pol_sigma70_r4"/>
</dbReference>